<dbReference type="EMBL" id="CP047167">
    <property type="protein sequence ID" value="QRF68686.1"/>
    <property type="molecule type" value="Genomic_DNA"/>
</dbReference>
<dbReference type="InterPro" id="IPR019734">
    <property type="entry name" value="TPR_rpt"/>
</dbReference>
<dbReference type="SMART" id="SM00028">
    <property type="entry name" value="TPR"/>
    <property type="match status" value="4"/>
</dbReference>
<evidence type="ECO:0000256" key="1">
    <source>
        <dbReference type="PROSITE-ProRule" id="PRU00339"/>
    </source>
</evidence>
<geneLocation type="plasmid" evidence="2 3">
    <name>p-SCP1</name>
</geneLocation>
<name>A0ABX7FFI2_9RHOB</name>
<evidence type="ECO:0008006" key="4">
    <source>
        <dbReference type="Google" id="ProtNLM"/>
    </source>
</evidence>
<dbReference type="InterPro" id="IPR029058">
    <property type="entry name" value="AB_hydrolase_fold"/>
</dbReference>
<keyword evidence="3" id="KW-1185">Reference proteome</keyword>
<dbReference type="Gene3D" id="3.40.50.1820">
    <property type="entry name" value="alpha/beta hydrolase"/>
    <property type="match status" value="1"/>
</dbReference>
<dbReference type="Pfam" id="PF13181">
    <property type="entry name" value="TPR_8"/>
    <property type="match status" value="1"/>
</dbReference>
<dbReference type="PANTHER" id="PTHR12558:SF13">
    <property type="entry name" value="CELL DIVISION CYCLE PROTEIN 27 HOMOLOG"/>
    <property type="match status" value="1"/>
</dbReference>
<evidence type="ECO:0000313" key="3">
    <source>
        <dbReference type="Proteomes" id="UP000596387"/>
    </source>
</evidence>
<dbReference type="RefSeq" id="WP_156145646.1">
    <property type="nucleotide sequence ID" value="NZ_CP047167.1"/>
</dbReference>
<dbReference type="Proteomes" id="UP000596387">
    <property type="component" value="Plasmid p-SCP1"/>
</dbReference>
<organism evidence="2 3">
    <name type="scientific">Ponticoccus alexandrii</name>
    <dbReference type="NCBI Taxonomy" id="1943633"/>
    <lineage>
        <taxon>Bacteria</taxon>
        <taxon>Pseudomonadati</taxon>
        <taxon>Pseudomonadota</taxon>
        <taxon>Alphaproteobacteria</taxon>
        <taxon>Rhodobacterales</taxon>
        <taxon>Roseobacteraceae</taxon>
        <taxon>Ponticoccus</taxon>
    </lineage>
</organism>
<dbReference type="PROSITE" id="PS50005">
    <property type="entry name" value="TPR"/>
    <property type="match status" value="1"/>
</dbReference>
<sequence>MTAHFTRMETLKETIHSRISFSGRTDNPRLAITFNHYGSNSMQKPGFGVPLLTTNGFDVVTVQCERNYWFQDISIDDFKEAVLPVASNYQNVSLYGISMAGYAALYFSRAVPASRVLSISPQVSIDPRYVPWEHRWLRESKGIKFTHDPIENHISETAEKFILYDPANLDARHIAHLKSLRIPSTNYVPIYFGGHSVAPPLLEMGVLKKIALGILSETLDASALRQSIRENRTLSPRLMINLMHYRYDRAKTIDNRLLARVNSMTLGADNCYELAKLMARAGRLDDAVEFAKRSKDIDSRNPHYWAEFSNALQRKNQMQEALDAINSGIDAAKVAIERKETTPKQTAYLHKTCSNLCERLGQIDGAITAMFDAVSANPDDKGYRKTLYDLMETSENHIVVHQVLSKLASKNFKDGSLYLKLYKANIAIGNEDEAFWMVQLACHFTPENPHAHATLANMLIAKNRLDDALSSIRRAIAARPDIAYLHKTHAVILSRIGQQENALSSIRRAITLDPANTHFQEILERVRKKMPGAQWK</sequence>
<dbReference type="SUPFAM" id="SSF53474">
    <property type="entry name" value="alpha/beta-Hydrolases"/>
    <property type="match status" value="1"/>
</dbReference>
<proteinExistence type="predicted"/>
<dbReference type="PANTHER" id="PTHR12558">
    <property type="entry name" value="CELL DIVISION CYCLE 16,23,27"/>
    <property type="match status" value="1"/>
</dbReference>
<keyword evidence="2" id="KW-0614">Plasmid</keyword>
<accession>A0ABX7FFI2</accession>
<dbReference type="Gene3D" id="1.25.40.10">
    <property type="entry name" value="Tetratricopeptide repeat domain"/>
    <property type="match status" value="2"/>
</dbReference>
<evidence type="ECO:0000313" key="2">
    <source>
        <dbReference type="EMBL" id="QRF68686.1"/>
    </source>
</evidence>
<protein>
    <recommendedName>
        <fullName evidence="4">Tetratricopeptide repeat protein</fullName>
    </recommendedName>
</protein>
<reference evidence="2 3" key="1">
    <citation type="submission" date="2019-12" db="EMBL/GenBank/DDBJ databases">
        <title>Complete Genome Sequence of a Quorum-Sensing Bacterium,Rhodobacteraceae bacterium C31, Isolated from a marine microalgae symbiotic bacteria.</title>
        <authorList>
            <person name="Zhang Y."/>
        </authorList>
    </citation>
    <scope>NUCLEOTIDE SEQUENCE [LARGE SCALE GENOMIC DNA]</scope>
    <source>
        <strain evidence="2 3">C31</strain>
        <plasmid evidence="2 3">p-SCP1</plasmid>
    </source>
</reference>
<gene>
    <name evidence="2" type="ORF">GQA70_20120</name>
</gene>
<dbReference type="InterPro" id="IPR011990">
    <property type="entry name" value="TPR-like_helical_dom_sf"/>
</dbReference>
<feature type="repeat" description="TPR" evidence="1">
    <location>
        <begin position="483"/>
        <end position="516"/>
    </location>
</feature>
<dbReference type="SUPFAM" id="SSF48452">
    <property type="entry name" value="TPR-like"/>
    <property type="match status" value="1"/>
</dbReference>
<keyword evidence="1" id="KW-0802">TPR repeat</keyword>